<proteinExistence type="predicted"/>
<reference evidence="1 2" key="1">
    <citation type="submission" date="2019-10" db="EMBL/GenBank/DDBJ databases">
        <title>Georgenia wutianyii sp. nov. and Georgenia yuyongxinii sp. nov. isolated from plateau pika (Ochotona curzoniae) in the Qinghai-Tibet plateau of China.</title>
        <authorList>
            <person name="Tian Z."/>
        </authorList>
    </citation>
    <scope>NUCLEOTIDE SEQUENCE [LARGE SCALE GENOMIC DNA]</scope>
    <source>
        <strain evidence="1 2">DSM 21501</strain>
    </source>
</reference>
<keyword evidence="2" id="KW-1185">Reference proteome</keyword>
<dbReference type="EMBL" id="WHJE01000049">
    <property type="protein sequence ID" value="KAE8763934.1"/>
    <property type="molecule type" value="Genomic_DNA"/>
</dbReference>
<protein>
    <submittedName>
        <fullName evidence="1">Uncharacterized protein</fullName>
    </submittedName>
</protein>
<name>A0A7J5UP96_9MICO</name>
<evidence type="ECO:0000313" key="1">
    <source>
        <dbReference type="EMBL" id="KAE8763934.1"/>
    </source>
</evidence>
<dbReference type="AlphaFoldDB" id="A0A7J5UP96"/>
<organism evidence="1 2">
    <name type="scientific">Georgenia thermotolerans</name>
    <dbReference type="NCBI Taxonomy" id="527326"/>
    <lineage>
        <taxon>Bacteria</taxon>
        <taxon>Bacillati</taxon>
        <taxon>Actinomycetota</taxon>
        <taxon>Actinomycetes</taxon>
        <taxon>Micrococcales</taxon>
        <taxon>Bogoriellaceae</taxon>
        <taxon>Georgenia</taxon>
    </lineage>
</organism>
<sequence length="177" mass="18934">MRWEALFADLESQYEAAARLADDDAVAELAEGEIASVRLADRLRARTGDLLRLRLRSGADLSGRLVDAAPQWLLMASGERRILVPLEAIVLAWPLGAAAPRTARVEQRLRVTHALRALAHEGIRVQVACAGGAYAGWLSRVGADHVDLRTDGPEPGRPETGAVVTISLAAIETVSTA</sequence>
<accession>A0A7J5UP96</accession>
<dbReference type="RefSeq" id="WP_152202052.1">
    <property type="nucleotide sequence ID" value="NZ_VUKF01000010.1"/>
</dbReference>
<gene>
    <name evidence="1" type="ORF">GB883_11535</name>
</gene>
<evidence type="ECO:0000313" key="2">
    <source>
        <dbReference type="Proteomes" id="UP000451860"/>
    </source>
</evidence>
<dbReference type="Proteomes" id="UP000451860">
    <property type="component" value="Unassembled WGS sequence"/>
</dbReference>
<dbReference type="OrthoDB" id="3827359at2"/>
<comment type="caution">
    <text evidence="1">The sequence shown here is derived from an EMBL/GenBank/DDBJ whole genome shotgun (WGS) entry which is preliminary data.</text>
</comment>